<dbReference type="AlphaFoldDB" id="A0A9W9YKS7"/>
<feature type="compositionally biased region" description="Polar residues" evidence="1">
    <location>
        <begin position="1"/>
        <end position="10"/>
    </location>
</feature>
<feature type="compositionally biased region" description="Polar residues" evidence="1">
    <location>
        <begin position="24"/>
        <end position="38"/>
    </location>
</feature>
<proteinExistence type="predicted"/>
<organism evidence="2 3">
    <name type="scientific">Desmophyllum pertusum</name>
    <dbReference type="NCBI Taxonomy" id="174260"/>
    <lineage>
        <taxon>Eukaryota</taxon>
        <taxon>Metazoa</taxon>
        <taxon>Cnidaria</taxon>
        <taxon>Anthozoa</taxon>
        <taxon>Hexacorallia</taxon>
        <taxon>Scleractinia</taxon>
        <taxon>Caryophylliina</taxon>
        <taxon>Caryophylliidae</taxon>
        <taxon>Desmophyllum</taxon>
    </lineage>
</organism>
<dbReference type="Proteomes" id="UP001163046">
    <property type="component" value="Unassembled WGS sequence"/>
</dbReference>
<feature type="region of interest" description="Disordered" evidence="1">
    <location>
        <begin position="1"/>
        <end position="42"/>
    </location>
</feature>
<dbReference type="EMBL" id="MU827326">
    <property type="protein sequence ID" value="KAJ7356025.1"/>
    <property type="molecule type" value="Genomic_DNA"/>
</dbReference>
<gene>
    <name evidence="2" type="ORF">OS493_027422</name>
</gene>
<feature type="compositionally biased region" description="Basic and acidic residues" evidence="1">
    <location>
        <begin position="11"/>
        <end position="23"/>
    </location>
</feature>
<evidence type="ECO:0000313" key="3">
    <source>
        <dbReference type="Proteomes" id="UP001163046"/>
    </source>
</evidence>
<sequence>MCRSSGQLRSTMKESESESKDVKLSSTESNENDNVSSLDQKKRDATAAISGRQFQNAISSKDTISPSSTNKVLSSRSTVYQLNTEDISIALATFPEFFPQGLVVDQDTLALSTKNLSVTKKNPQSECGGLVLWYIREYGL</sequence>
<keyword evidence="3" id="KW-1185">Reference proteome</keyword>
<comment type="caution">
    <text evidence="2">The sequence shown here is derived from an EMBL/GenBank/DDBJ whole genome shotgun (WGS) entry which is preliminary data.</text>
</comment>
<evidence type="ECO:0000313" key="2">
    <source>
        <dbReference type="EMBL" id="KAJ7356025.1"/>
    </source>
</evidence>
<name>A0A9W9YKS7_9CNID</name>
<accession>A0A9W9YKS7</accession>
<reference evidence="2" key="1">
    <citation type="submission" date="2023-01" db="EMBL/GenBank/DDBJ databases">
        <title>Genome assembly of the deep-sea coral Lophelia pertusa.</title>
        <authorList>
            <person name="Herrera S."/>
            <person name="Cordes E."/>
        </authorList>
    </citation>
    <scope>NUCLEOTIDE SEQUENCE</scope>
    <source>
        <strain evidence="2">USNM1676648</strain>
        <tissue evidence="2">Polyp</tissue>
    </source>
</reference>
<evidence type="ECO:0000256" key="1">
    <source>
        <dbReference type="SAM" id="MobiDB-lite"/>
    </source>
</evidence>
<protein>
    <submittedName>
        <fullName evidence="2">Uncharacterized protein</fullName>
    </submittedName>
</protein>